<evidence type="ECO:0000313" key="1">
    <source>
        <dbReference type="EMBL" id="GAH40728.1"/>
    </source>
</evidence>
<accession>X1H5Y3</accession>
<feature type="non-terminal residue" evidence="1">
    <location>
        <position position="1"/>
    </location>
</feature>
<organism evidence="1">
    <name type="scientific">marine sediment metagenome</name>
    <dbReference type="NCBI Taxonomy" id="412755"/>
    <lineage>
        <taxon>unclassified sequences</taxon>
        <taxon>metagenomes</taxon>
        <taxon>ecological metagenomes</taxon>
    </lineage>
</organism>
<protein>
    <recommendedName>
        <fullName evidence="2">PurM-like C-terminal domain-containing protein</fullName>
    </recommendedName>
</protein>
<evidence type="ECO:0008006" key="2">
    <source>
        <dbReference type="Google" id="ProtNLM"/>
    </source>
</evidence>
<dbReference type="EMBL" id="BARU01013776">
    <property type="protein sequence ID" value="GAH40728.1"/>
    <property type="molecule type" value="Genomic_DNA"/>
</dbReference>
<gene>
    <name evidence="1" type="ORF">S03H2_24679</name>
</gene>
<dbReference type="Gene3D" id="3.90.650.10">
    <property type="entry name" value="PurM-like C-terminal domain"/>
    <property type="match status" value="1"/>
</dbReference>
<sequence length="75" mass="8705">LFRFMRELGVSLKDCLTTFNWGIGYYIFVPDYEVGRTIRLGQQAGYELVEIGQVEEGKRQVIFEPENMILPFPGE</sequence>
<dbReference type="AlphaFoldDB" id="X1H5Y3"/>
<name>X1H5Y3_9ZZZZ</name>
<reference evidence="1" key="1">
    <citation type="journal article" date="2014" name="Front. Microbiol.">
        <title>High frequency of phylogenetically diverse reductive dehalogenase-homologous genes in deep subseafloor sedimentary metagenomes.</title>
        <authorList>
            <person name="Kawai M."/>
            <person name="Futagami T."/>
            <person name="Toyoda A."/>
            <person name="Takaki Y."/>
            <person name="Nishi S."/>
            <person name="Hori S."/>
            <person name="Arai W."/>
            <person name="Tsubouchi T."/>
            <person name="Morono Y."/>
            <person name="Uchiyama I."/>
            <person name="Ito T."/>
            <person name="Fujiyama A."/>
            <person name="Inagaki F."/>
            <person name="Takami H."/>
        </authorList>
    </citation>
    <scope>NUCLEOTIDE SEQUENCE</scope>
    <source>
        <strain evidence="1">Expedition CK06-06</strain>
    </source>
</reference>
<dbReference type="InterPro" id="IPR036676">
    <property type="entry name" value="PurM-like_C_sf"/>
</dbReference>
<proteinExistence type="predicted"/>
<dbReference type="SUPFAM" id="SSF56042">
    <property type="entry name" value="PurM C-terminal domain-like"/>
    <property type="match status" value="1"/>
</dbReference>
<comment type="caution">
    <text evidence="1">The sequence shown here is derived from an EMBL/GenBank/DDBJ whole genome shotgun (WGS) entry which is preliminary data.</text>
</comment>